<evidence type="ECO:0000256" key="4">
    <source>
        <dbReference type="ARBA" id="ARBA00022630"/>
    </source>
</evidence>
<organism evidence="17 18">
    <name type="scientific">Candidatus Aquarickettsia rohweri</name>
    <dbReference type="NCBI Taxonomy" id="2602574"/>
    <lineage>
        <taxon>Bacteria</taxon>
        <taxon>Pseudomonadati</taxon>
        <taxon>Pseudomonadota</taxon>
        <taxon>Alphaproteobacteria</taxon>
        <taxon>Rickettsiales</taxon>
        <taxon>Candidatus Midichloriaceae</taxon>
        <taxon>Candidatus Aquarickettsia</taxon>
    </lineage>
</organism>
<feature type="binding site" evidence="12">
    <location>
        <position position="204"/>
    </location>
    <ligand>
        <name>NAD(+)</name>
        <dbReference type="ChEBI" id="CHEBI:57540"/>
    </ligand>
</feature>
<evidence type="ECO:0000256" key="13">
    <source>
        <dbReference type="PIRSR" id="PIRSR000350-4"/>
    </source>
</evidence>
<dbReference type="PANTHER" id="PTHR22912:SF151">
    <property type="entry name" value="DIHYDROLIPOYL DEHYDROGENASE, MITOCHONDRIAL"/>
    <property type="match status" value="1"/>
</dbReference>
<comment type="miscellaneous">
    <text evidence="14">The active site is a redox-active disulfide bond.</text>
</comment>
<feature type="domain" description="FAD/NAD(P)-binding" evidence="16">
    <location>
        <begin position="4"/>
        <end position="329"/>
    </location>
</feature>
<dbReference type="Gene3D" id="3.30.390.30">
    <property type="match status" value="1"/>
</dbReference>
<dbReference type="Pfam" id="PF07992">
    <property type="entry name" value="Pyr_redox_2"/>
    <property type="match status" value="1"/>
</dbReference>
<feature type="binding site" evidence="12">
    <location>
        <position position="314"/>
    </location>
    <ligand>
        <name>FAD</name>
        <dbReference type="ChEBI" id="CHEBI:57692"/>
    </ligand>
</feature>
<evidence type="ECO:0000313" key="18">
    <source>
        <dbReference type="Proteomes" id="UP000279470"/>
    </source>
</evidence>
<keyword evidence="12" id="KW-0547">Nucleotide-binding</keyword>
<dbReference type="InterPro" id="IPR016156">
    <property type="entry name" value="FAD/NAD-linked_Rdtase_dimer_sf"/>
</dbReference>
<dbReference type="OrthoDB" id="9781772at2"/>
<feature type="binding site" evidence="12">
    <location>
        <begin position="144"/>
        <end position="146"/>
    </location>
    <ligand>
        <name>FAD</name>
        <dbReference type="ChEBI" id="CHEBI:57692"/>
    </ligand>
</feature>
<name>A0A429XNI5_9RICK</name>
<dbReference type="GO" id="GO:0004148">
    <property type="term" value="F:dihydrolipoyl dehydrogenase (NADH) activity"/>
    <property type="evidence" value="ECO:0007669"/>
    <property type="project" value="UniProtKB-EC"/>
</dbReference>
<dbReference type="PRINTS" id="PR00368">
    <property type="entry name" value="FADPNR"/>
</dbReference>
<dbReference type="InterPro" id="IPR023753">
    <property type="entry name" value="FAD/NAD-binding_dom"/>
</dbReference>
<keyword evidence="18" id="KW-1185">Reference proteome</keyword>
<comment type="caution">
    <text evidence="17">The sequence shown here is derived from an EMBL/GenBank/DDBJ whole genome shotgun (WGS) entry which is preliminary data.</text>
</comment>
<dbReference type="NCBIfam" id="TIGR01350">
    <property type="entry name" value="lipoamide_DH"/>
    <property type="match status" value="1"/>
</dbReference>
<dbReference type="EC" id="1.8.1.4" evidence="2 14"/>
<reference evidence="18" key="1">
    <citation type="submission" date="2018-11" db="EMBL/GenBank/DDBJ databases">
        <title>Phylogenetic, genomic, and biogeographic characterization of a novel and ubiquitous marine invertebrate-associated Rickettsiales parasite, Candidatus Marinoinvertebrata rohwerii, gen. nov., sp. nov.</title>
        <authorList>
            <person name="Klinges J.G."/>
            <person name="Rosales S.M."/>
            <person name="Mcminds R."/>
            <person name="Shaver E.C."/>
            <person name="Shantz A."/>
            <person name="Peters E.C."/>
            <person name="Burkepile D.E."/>
            <person name="Silliman B.R."/>
            <person name="Vega Thurber R.L."/>
        </authorList>
    </citation>
    <scope>NUCLEOTIDE SEQUENCE [LARGE SCALE GENOMIC DNA]</scope>
    <source>
        <strain evidence="18">a_cerv_44</strain>
    </source>
</reference>
<protein>
    <recommendedName>
        <fullName evidence="3 14">Dihydrolipoyl dehydrogenase</fullName>
        <ecNumber evidence="2 14">1.8.1.4</ecNumber>
    </recommendedName>
</protein>
<dbReference type="GO" id="GO:0050660">
    <property type="term" value="F:flavin adenine dinucleotide binding"/>
    <property type="evidence" value="ECO:0007669"/>
    <property type="project" value="InterPro"/>
</dbReference>
<dbReference type="SUPFAM" id="SSF55424">
    <property type="entry name" value="FAD/NAD-linked reductases, dimerisation (C-terminal) domain"/>
    <property type="match status" value="1"/>
</dbReference>
<feature type="binding site" evidence="12">
    <location>
        <position position="273"/>
    </location>
    <ligand>
        <name>NAD(+)</name>
        <dbReference type="ChEBI" id="CHEBI:57540"/>
    </ligand>
</feature>
<feature type="domain" description="Pyridine nucleotide-disulphide oxidoreductase dimerisation" evidence="15">
    <location>
        <begin position="348"/>
        <end position="457"/>
    </location>
</feature>
<dbReference type="SUPFAM" id="SSF51905">
    <property type="entry name" value="FAD/NAD(P)-binding domain"/>
    <property type="match status" value="1"/>
</dbReference>
<keyword evidence="7 12" id="KW-0520">NAD</keyword>
<evidence type="ECO:0000256" key="5">
    <source>
        <dbReference type="ARBA" id="ARBA00022827"/>
    </source>
</evidence>
<evidence type="ECO:0000313" key="17">
    <source>
        <dbReference type="EMBL" id="RST68098.1"/>
    </source>
</evidence>
<feature type="binding site" evidence="12">
    <location>
        <position position="51"/>
    </location>
    <ligand>
        <name>FAD</name>
        <dbReference type="ChEBI" id="CHEBI:57692"/>
    </ligand>
</feature>
<comment type="catalytic activity">
    <reaction evidence="10 14">
        <text>N(6)-[(R)-dihydrolipoyl]-L-lysyl-[protein] + NAD(+) = N(6)-[(R)-lipoyl]-L-lysyl-[protein] + NADH + H(+)</text>
        <dbReference type="Rhea" id="RHEA:15045"/>
        <dbReference type="Rhea" id="RHEA-COMP:10474"/>
        <dbReference type="Rhea" id="RHEA-COMP:10475"/>
        <dbReference type="ChEBI" id="CHEBI:15378"/>
        <dbReference type="ChEBI" id="CHEBI:57540"/>
        <dbReference type="ChEBI" id="CHEBI:57945"/>
        <dbReference type="ChEBI" id="CHEBI:83099"/>
        <dbReference type="ChEBI" id="CHEBI:83100"/>
        <dbReference type="EC" id="1.8.1.4"/>
    </reaction>
</comment>
<dbReference type="Pfam" id="PF02852">
    <property type="entry name" value="Pyr_redox_dim"/>
    <property type="match status" value="1"/>
</dbReference>
<dbReference type="PROSITE" id="PS00076">
    <property type="entry name" value="PYRIDINE_REDOX_1"/>
    <property type="match status" value="1"/>
</dbReference>
<keyword evidence="8" id="KW-1015">Disulfide bond</keyword>
<dbReference type="InterPro" id="IPR001100">
    <property type="entry name" value="Pyr_nuc-diS_OxRdtase"/>
</dbReference>
<gene>
    <name evidence="17" type="primary">lpdA</name>
    <name evidence="17" type="ORF">EIC27_02920</name>
</gene>
<keyword evidence="5 12" id="KW-0274">FAD</keyword>
<keyword evidence="6 14" id="KW-0560">Oxidoreductase</keyword>
<evidence type="ECO:0000256" key="14">
    <source>
        <dbReference type="RuleBase" id="RU003692"/>
    </source>
</evidence>
<dbReference type="InterPro" id="IPR006258">
    <property type="entry name" value="Lipoamide_DH"/>
</dbReference>
<dbReference type="FunFam" id="3.50.50.60:FF:000001">
    <property type="entry name" value="Dihydrolipoyl dehydrogenase, mitochondrial"/>
    <property type="match status" value="1"/>
</dbReference>
<dbReference type="InterPro" id="IPR036188">
    <property type="entry name" value="FAD/NAD-bd_sf"/>
</dbReference>
<evidence type="ECO:0000256" key="3">
    <source>
        <dbReference type="ARBA" id="ARBA00016961"/>
    </source>
</evidence>
<evidence type="ECO:0000256" key="7">
    <source>
        <dbReference type="ARBA" id="ARBA00023027"/>
    </source>
</evidence>
<evidence type="ECO:0000259" key="16">
    <source>
        <dbReference type="Pfam" id="PF07992"/>
    </source>
</evidence>
<dbReference type="GO" id="GO:0045252">
    <property type="term" value="C:oxoglutarate dehydrogenase complex"/>
    <property type="evidence" value="ECO:0007669"/>
    <property type="project" value="TreeGrafter"/>
</dbReference>
<dbReference type="PIRSF" id="PIRSF000350">
    <property type="entry name" value="Mercury_reductase_MerA"/>
    <property type="match status" value="1"/>
</dbReference>
<comment type="cofactor">
    <cofactor evidence="12 14">
        <name>FAD</name>
        <dbReference type="ChEBI" id="CHEBI:57692"/>
    </cofactor>
    <text evidence="12 14">Binds 1 FAD per subunit.</text>
</comment>
<feature type="active site" description="Proton acceptor" evidence="11">
    <location>
        <position position="446"/>
    </location>
</feature>
<proteinExistence type="inferred from homology"/>
<dbReference type="AlphaFoldDB" id="A0A429XNI5"/>
<dbReference type="PANTHER" id="PTHR22912">
    <property type="entry name" value="DISULFIDE OXIDOREDUCTASE"/>
    <property type="match status" value="1"/>
</dbReference>
<keyword evidence="9 14" id="KW-0676">Redox-active center</keyword>
<dbReference type="InterPro" id="IPR012999">
    <property type="entry name" value="Pyr_OxRdtase_I_AS"/>
</dbReference>
<feature type="binding site" evidence="12">
    <location>
        <begin position="181"/>
        <end position="188"/>
    </location>
    <ligand>
        <name>NAD(+)</name>
        <dbReference type="ChEBI" id="CHEBI:57540"/>
    </ligand>
</feature>
<evidence type="ECO:0000259" key="15">
    <source>
        <dbReference type="Pfam" id="PF02852"/>
    </source>
</evidence>
<feature type="binding site" evidence="12">
    <location>
        <position position="115"/>
    </location>
    <ligand>
        <name>FAD</name>
        <dbReference type="ChEBI" id="CHEBI:57692"/>
    </ligand>
</feature>
<feature type="binding site" evidence="12">
    <location>
        <begin position="320"/>
        <end position="323"/>
    </location>
    <ligand>
        <name>FAD</name>
        <dbReference type="ChEBI" id="CHEBI:57692"/>
    </ligand>
</feature>
<dbReference type="RefSeq" id="WP_126044654.1">
    <property type="nucleotide sequence ID" value="NZ_RXFM01000030.1"/>
</dbReference>
<comment type="similarity">
    <text evidence="1 14">Belongs to the class-I pyridine nucleotide-disulfide oxidoreductase family.</text>
</comment>
<evidence type="ECO:0000256" key="8">
    <source>
        <dbReference type="ARBA" id="ARBA00023157"/>
    </source>
</evidence>
<evidence type="ECO:0000256" key="9">
    <source>
        <dbReference type="ARBA" id="ARBA00023284"/>
    </source>
</evidence>
<dbReference type="FunFam" id="3.30.390.30:FF:000001">
    <property type="entry name" value="Dihydrolipoyl dehydrogenase"/>
    <property type="match status" value="1"/>
</dbReference>
<keyword evidence="4 14" id="KW-0285">Flavoprotein</keyword>
<evidence type="ECO:0000256" key="1">
    <source>
        <dbReference type="ARBA" id="ARBA00007532"/>
    </source>
</evidence>
<dbReference type="Gene3D" id="3.50.50.60">
    <property type="entry name" value="FAD/NAD(P)-binding domain"/>
    <property type="match status" value="2"/>
</dbReference>
<evidence type="ECO:0000256" key="10">
    <source>
        <dbReference type="ARBA" id="ARBA00049187"/>
    </source>
</evidence>
<dbReference type="InterPro" id="IPR004099">
    <property type="entry name" value="Pyr_nucl-diS_OxRdtase_dimer"/>
</dbReference>
<sequence length="467" mass="50421">MEKYDILVIGGGPGGYVAAIKAAQLGKKVACVDNKEFLGGTCLNVGCIPSKSLLNITHKYHDAKHNFASRGIECKDISFSLEKIMETKYSTLSGLGQGIAGLFKKNKIDYFNGIGEFETNNRILINSNNGDNITIEAENIIIATGSVPITLPDIEIDEEKIVTSDGALSLEKVPNKMIVIGAGVIGLELGSVWSRLGASVEVVEFADDILPGFDLDVRKEAKKIFEKQGLSFKLKSKVTSAQVIEYKVEVNISSVSSDDSEKMDCDVVLVAVGRKPNTKSLNLDKVGIKLDDRGRVIVDGQFKTNIPNVYAIGDVIAGPMLAHKASDEGVVVAEIIDGQHGHIDYNTIPSVVYTHPEIAFVGKTEDELKKDQIDYKVGKFPFLANSRARTSLETDGFVKILACKESDQVLGVHIIGDAAGELIAEAAVAMEFKAASEDLARICNPHPTLNEAIKEAALATYFKPIHL</sequence>
<accession>A0A429XNI5</accession>
<feature type="disulfide bond" description="Redox-active" evidence="13">
    <location>
        <begin position="42"/>
        <end position="47"/>
    </location>
</feature>
<dbReference type="EMBL" id="RXFM01000030">
    <property type="protein sequence ID" value="RST68098.1"/>
    <property type="molecule type" value="Genomic_DNA"/>
</dbReference>
<evidence type="ECO:0000256" key="6">
    <source>
        <dbReference type="ARBA" id="ARBA00023002"/>
    </source>
</evidence>
<dbReference type="Proteomes" id="UP000279470">
    <property type="component" value="Unassembled WGS sequence"/>
</dbReference>
<dbReference type="PRINTS" id="PR00411">
    <property type="entry name" value="PNDRDTASEI"/>
</dbReference>
<evidence type="ECO:0000256" key="12">
    <source>
        <dbReference type="PIRSR" id="PIRSR000350-3"/>
    </source>
</evidence>
<evidence type="ECO:0000256" key="2">
    <source>
        <dbReference type="ARBA" id="ARBA00012608"/>
    </source>
</evidence>
<evidence type="ECO:0000256" key="11">
    <source>
        <dbReference type="PIRSR" id="PIRSR000350-2"/>
    </source>
</evidence>
<dbReference type="InterPro" id="IPR050151">
    <property type="entry name" value="Class-I_Pyr_Nuc-Dis_Oxidored"/>
</dbReference>
<dbReference type="GO" id="GO:0006103">
    <property type="term" value="P:2-oxoglutarate metabolic process"/>
    <property type="evidence" value="ECO:0007669"/>
    <property type="project" value="TreeGrafter"/>
</dbReference>